<accession>A0ABW4CCY2</accession>
<reference evidence="3" key="1">
    <citation type="journal article" date="2019" name="Int. J. Syst. Evol. Microbiol.">
        <title>The Global Catalogue of Microorganisms (GCM) 10K type strain sequencing project: providing services to taxonomists for standard genome sequencing and annotation.</title>
        <authorList>
            <consortium name="The Broad Institute Genomics Platform"/>
            <consortium name="The Broad Institute Genome Sequencing Center for Infectious Disease"/>
            <person name="Wu L."/>
            <person name="Ma J."/>
        </authorList>
    </citation>
    <scope>NUCLEOTIDE SEQUENCE [LARGE SCALE GENOMIC DNA]</scope>
    <source>
        <strain evidence="3">S1</strain>
    </source>
</reference>
<sequence length="326" mass="37456">MTVEERIRAALRFSSVPITTGFQFQLLAEGAWHRAYRIALPNAESLVVRLKKKSAYGEQVPYDAKKWRAEYESVAHFYRVANQCRPGIYPTRYHYQVDPDNSFTMESDLGETVSIQHLCTEEALDLGQDLGKFYRQLHKQKPELDGWGELIPKGTQLIGEDLRPLALILEEENEGTLRSFEMLAASDLPLNQPQVEKALEQALSSRRWDRISLVNRDLTPENWMGRGGKLTGIIDPVPRLDDGTRYAAFFYHCYTLLLPAYLNTPRYERHATHWKIDTLNAIAEGFLQGYTNGSESLLHSIFLEHLLWLFDEITTHWRILAGDQGC</sequence>
<organism evidence="2 3">
    <name type="scientific">Kroppenstedtia sanguinis</name>
    <dbReference type="NCBI Taxonomy" id="1380684"/>
    <lineage>
        <taxon>Bacteria</taxon>
        <taxon>Bacillati</taxon>
        <taxon>Bacillota</taxon>
        <taxon>Bacilli</taxon>
        <taxon>Bacillales</taxon>
        <taxon>Thermoactinomycetaceae</taxon>
        <taxon>Kroppenstedtia</taxon>
    </lineage>
</organism>
<dbReference type="InterPro" id="IPR011009">
    <property type="entry name" value="Kinase-like_dom_sf"/>
</dbReference>
<name>A0ABW4CCY2_9BACL</name>
<dbReference type="RefSeq" id="WP_380165269.1">
    <property type="nucleotide sequence ID" value="NZ_JBHTNU010000009.1"/>
</dbReference>
<evidence type="ECO:0000313" key="2">
    <source>
        <dbReference type="EMBL" id="MFD1427336.1"/>
    </source>
</evidence>
<feature type="domain" description="Aminoglycoside phosphotransferase" evidence="1">
    <location>
        <begin position="25"/>
        <end position="235"/>
    </location>
</feature>
<keyword evidence="3" id="KW-1185">Reference proteome</keyword>
<evidence type="ECO:0000259" key="1">
    <source>
        <dbReference type="Pfam" id="PF01636"/>
    </source>
</evidence>
<dbReference type="SUPFAM" id="SSF56112">
    <property type="entry name" value="Protein kinase-like (PK-like)"/>
    <property type="match status" value="1"/>
</dbReference>
<dbReference type="Pfam" id="PF01636">
    <property type="entry name" value="APH"/>
    <property type="match status" value="1"/>
</dbReference>
<comment type="caution">
    <text evidence="2">The sequence shown here is derived from an EMBL/GenBank/DDBJ whole genome shotgun (WGS) entry which is preliminary data.</text>
</comment>
<proteinExistence type="predicted"/>
<dbReference type="InterPro" id="IPR002575">
    <property type="entry name" value="Aminoglycoside_PTrfase"/>
</dbReference>
<dbReference type="EMBL" id="JBHTNU010000009">
    <property type="protein sequence ID" value="MFD1427336.1"/>
    <property type="molecule type" value="Genomic_DNA"/>
</dbReference>
<evidence type="ECO:0000313" key="3">
    <source>
        <dbReference type="Proteomes" id="UP001597282"/>
    </source>
</evidence>
<gene>
    <name evidence="2" type="ORF">ACFQ4Y_10400</name>
</gene>
<dbReference type="Proteomes" id="UP001597282">
    <property type="component" value="Unassembled WGS sequence"/>
</dbReference>
<protein>
    <submittedName>
        <fullName evidence="2">Phosphotransferase</fullName>
    </submittedName>
</protein>